<sequence>MEMDSEQLQRLGDLLVSKRVAAGLSSAEVARRAGVDKATISRLERGIASPKAGSLQAIGDVLGIPASDLFAIAGWVPPKELPTIKPYLRTKYRQLPPEAMQEIEAHFAELAKKYGVSFDPNNGPRDGQDE</sequence>
<proteinExistence type="predicted"/>
<dbReference type="EMBL" id="BLKS01000001">
    <property type="protein sequence ID" value="GFG50180.1"/>
    <property type="molecule type" value="Genomic_DNA"/>
</dbReference>
<name>A0A7I9VXX8_MYCAG</name>
<dbReference type="GO" id="GO:0003677">
    <property type="term" value="F:DNA binding"/>
    <property type="evidence" value="ECO:0007669"/>
    <property type="project" value="InterPro"/>
</dbReference>
<accession>A0A7I9VXX8</accession>
<dbReference type="RefSeq" id="WP_234816500.1">
    <property type="nucleotide sequence ID" value="NZ_BLKS01000001.1"/>
</dbReference>
<evidence type="ECO:0000313" key="3">
    <source>
        <dbReference type="Proteomes" id="UP000465302"/>
    </source>
</evidence>
<dbReference type="SMART" id="SM00530">
    <property type="entry name" value="HTH_XRE"/>
    <property type="match status" value="1"/>
</dbReference>
<dbReference type="Proteomes" id="UP000465302">
    <property type="component" value="Unassembled WGS sequence"/>
</dbReference>
<protein>
    <recommendedName>
        <fullName evidence="1">HTH cro/C1-type domain-containing protein</fullName>
    </recommendedName>
</protein>
<dbReference type="Gene3D" id="1.10.260.40">
    <property type="entry name" value="lambda repressor-like DNA-binding domains"/>
    <property type="match status" value="1"/>
</dbReference>
<dbReference type="SUPFAM" id="SSF47413">
    <property type="entry name" value="lambda repressor-like DNA-binding domains"/>
    <property type="match status" value="1"/>
</dbReference>
<dbReference type="PROSITE" id="PS50943">
    <property type="entry name" value="HTH_CROC1"/>
    <property type="match status" value="1"/>
</dbReference>
<feature type="domain" description="HTH cro/C1-type" evidence="1">
    <location>
        <begin position="15"/>
        <end position="69"/>
    </location>
</feature>
<dbReference type="Pfam" id="PF01381">
    <property type="entry name" value="HTH_3"/>
    <property type="match status" value="1"/>
</dbReference>
<dbReference type="CDD" id="cd00093">
    <property type="entry name" value="HTH_XRE"/>
    <property type="match status" value="1"/>
</dbReference>
<evidence type="ECO:0000313" key="2">
    <source>
        <dbReference type="EMBL" id="GFG50180.1"/>
    </source>
</evidence>
<dbReference type="InterPro" id="IPR010982">
    <property type="entry name" value="Lambda_DNA-bd_dom_sf"/>
</dbReference>
<organism evidence="2 3">
    <name type="scientific">Mycolicibacterium agri</name>
    <name type="common">Mycobacterium agri</name>
    <dbReference type="NCBI Taxonomy" id="36811"/>
    <lineage>
        <taxon>Bacteria</taxon>
        <taxon>Bacillati</taxon>
        <taxon>Actinomycetota</taxon>
        <taxon>Actinomycetes</taxon>
        <taxon>Mycobacteriales</taxon>
        <taxon>Mycobacteriaceae</taxon>
        <taxon>Mycolicibacterium</taxon>
    </lineage>
</organism>
<dbReference type="InterPro" id="IPR001387">
    <property type="entry name" value="Cro/C1-type_HTH"/>
</dbReference>
<evidence type="ECO:0000259" key="1">
    <source>
        <dbReference type="PROSITE" id="PS50943"/>
    </source>
</evidence>
<comment type="caution">
    <text evidence="2">The sequence shown here is derived from an EMBL/GenBank/DDBJ whole genome shotgun (WGS) entry which is preliminary data.</text>
</comment>
<reference evidence="2 3" key="1">
    <citation type="journal article" date="2019" name="Emerg. Microbes Infect.">
        <title>Comprehensive subspecies identification of 175 nontuberculous mycobacteria species based on 7547 genomic profiles.</title>
        <authorList>
            <person name="Matsumoto Y."/>
            <person name="Kinjo T."/>
            <person name="Motooka D."/>
            <person name="Nabeya D."/>
            <person name="Jung N."/>
            <person name="Uechi K."/>
            <person name="Horii T."/>
            <person name="Iida T."/>
            <person name="Fujita J."/>
            <person name="Nakamura S."/>
        </authorList>
    </citation>
    <scope>NUCLEOTIDE SEQUENCE [LARGE SCALE GENOMIC DNA]</scope>
    <source>
        <strain evidence="2 3">JCM 6377</strain>
    </source>
</reference>
<gene>
    <name evidence="2" type="ORF">MAGR_16210</name>
</gene>
<dbReference type="AlphaFoldDB" id="A0A7I9VXX8"/>